<feature type="non-terminal residue" evidence="1">
    <location>
        <position position="1"/>
    </location>
</feature>
<organism evidence="1 2">
    <name type="scientific">Verticillium longisporum</name>
    <name type="common">Verticillium dahliae var. longisporum</name>
    <dbReference type="NCBI Taxonomy" id="100787"/>
    <lineage>
        <taxon>Eukaryota</taxon>
        <taxon>Fungi</taxon>
        <taxon>Dikarya</taxon>
        <taxon>Ascomycota</taxon>
        <taxon>Pezizomycotina</taxon>
        <taxon>Sordariomycetes</taxon>
        <taxon>Hypocreomycetidae</taxon>
        <taxon>Glomerellales</taxon>
        <taxon>Plectosphaerellaceae</taxon>
        <taxon>Verticillium</taxon>
    </lineage>
</organism>
<gene>
    <name evidence="1" type="ORF">BN1723_020975</name>
</gene>
<sequence length="17" mass="2037">QSHHYGEQEPEGRAQQR</sequence>
<evidence type="ECO:0000313" key="1">
    <source>
        <dbReference type="EMBL" id="CRK10165.1"/>
    </source>
</evidence>
<protein>
    <submittedName>
        <fullName evidence="1">Uncharacterized protein</fullName>
    </submittedName>
</protein>
<reference evidence="2" key="1">
    <citation type="submission" date="2015-05" db="EMBL/GenBank/DDBJ databases">
        <authorList>
            <person name="Fogelqvist Johan"/>
        </authorList>
    </citation>
    <scope>NUCLEOTIDE SEQUENCE [LARGE SCALE GENOMIC DNA]</scope>
</reference>
<dbReference type="Proteomes" id="UP000045706">
    <property type="component" value="Unassembled WGS sequence"/>
</dbReference>
<proteinExistence type="predicted"/>
<name>A0A0G4KM04_VERLO</name>
<accession>A0A0G4KM04</accession>
<dbReference type="AlphaFoldDB" id="A0A0G4KM04"/>
<evidence type="ECO:0000313" key="2">
    <source>
        <dbReference type="Proteomes" id="UP000045706"/>
    </source>
</evidence>
<dbReference type="EMBL" id="CVQI01001591">
    <property type="protein sequence ID" value="CRK10165.1"/>
    <property type="molecule type" value="Genomic_DNA"/>
</dbReference>